<evidence type="ECO:0000256" key="1">
    <source>
        <dbReference type="ARBA" id="ARBA00001947"/>
    </source>
</evidence>
<evidence type="ECO:0000313" key="11">
    <source>
        <dbReference type="Proteomes" id="UP000193431"/>
    </source>
</evidence>
<dbReference type="EMBL" id="CP019344">
    <property type="protein sequence ID" value="ARN76714.1"/>
    <property type="molecule type" value="Genomic_DNA"/>
</dbReference>
<dbReference type="PANTHER" id="PTHR11705:SF143">
    <property type="entry name" value="SLL0236 PROTEIN"/>
    <property type="match status" value="1"/>
</dbReference>
<dbReference type="GO" id="GO:0008270">
    <property type="term" value="F:zinc ion binding"/>
    <property type="evidence" value="ECO:0007669"/>
    <property type="project" value="InterPro"/>
</dbReference>
<dbReference type="InterPro" id="IPR000834">
    <property type="entry name" value="Peptidase_M14"/>
</dbReference>
<feature type="domain" description="Peptidase M14" evidence="9">
    <location>
        <begin position="60"/>
        <end position="384"/>
    </location>
</feature>
<dbReference type="Gene3D" id="3.40.630.10">
    <property type="entry name" value="Zn peptidases"/>
    <property type="match status" value="1"/>
</dbReference>
<evidence type="ECO:0000256" key="6">
    <source>
        <dbReference type="ARBA" id="ARBA00023049"/>
    </source>
</evidence>
<dbReference type="GO" id="GO:0004181">
    <property type="term" value="F:metallocarboxypeptidase activity"/>
    <property type="evidence" value="ECO:0007669"/>
    <property type="project" value="InterPro"/>
</dbReference>
<evidence type="ECO:0000256" key="5">
    <source>
        <dbReference type="ARBA" id="ARBA00022833"/>
    </source>
</evidence>
<dbReference type="GO" id="GO:0006508">
    <property type="term" value="P:proteolysis"/>
    <property type="evidence" value="ECO:0007669"/>
    <property type="project" value="UniProtKB-KW"/>
</dbReference>
<proteinExistence type="inferred from homology"/>
<feature type="signal peptide" evidence="8">
    <location>
        <begin position="1"/>
        <end position="21"/>
    </location>
</feature>
<keyword evidence="4" id="KW-0378">Hydrolase</keyword>
<dbReference type="GO" id="GO:0005615">
    <property type="term" value="C:extracellular space"/>
    <property type="evidence" value="ECO:0007669"/>
    <property type="project" value="TreeGrafter"/>
</dbReference>
<dbReference type="SMART" id="SM00631">
    <property type="entry name" value="Zn_pept"/>
    <property type="match status" value="1"/>
</dbReference>
<dbReference type="OrthoDB" id="9758209at2"/>
<evidence type="ECO:0000256" key="8">
    <source>
        <dbReference type="SAM" id="SignalP"/>
    </source>
</evidence>
<keyword evidence="11" id="KW-1185">Reference proteome</keyword>
<dbReference type="CDD" id="cd03143">
    <property type="entry name" value="A4_beta-galactosidase_middle_domain"/>
    <property type="match status" value="1"/>
</dbReference>
<comment type="similarity">
    <text evidence="2 7">Belongs to the peptidase M14 family.</text>
</comment>
<dbReference type="SUPFAM" id="SSF53187">
    <property type="entry name" value="Zn-dependent exopeptidases"/>
    <property type="match status" value="1"/>
</dbReference>
<protein>
    <submittedName>
        <fullName evidence="10">Zinc carboxypeptidase</fullName>
    </submittedName>
</protein>
<evidence type="ECO:0000256" key="3">
    <source>
        <dbReference type="ARBA" id="ARBA00022670"/>
    </source>
</evidence>
<dbReference type="CDD" id="cd06238">
    <property type="entry name" value="M14-like"/>
    <property type="match status" value="1"/>
</dbReference>
<keyword evidence="3" id="KW-0645">Protease</keyword>
<dbReference type="PROSITE" id="PS52035">
    <property type="entry name" value="PEPTIDASE_M14"/>
    <property type="match status" value="1"/>
</dbReference>
<dbReference type="AlphaFoldDB" id="A0A1W6MGI6"/>
<evidence type="ECO:0000259" key="9">
    <source>
        <dbReference type="PROSITE" id="PS52035"/>
    </source>
</evidence>
<gene>
    <name evidence="10" type="ORF">BST97_01115</name>
</gene>
<evidence type="ECO:0000313" key="10">
    <source>
        <dbReference type="EMBL" id="ARN76714.1"/>
    </source>
</evidence>
<dbReference type="SUPFAM" id="SSF52317">
    <property type="entry name" value="Class I glutamine amidotransferase-like"/>
    <property type="match status" value="1"/>
</dbReference>
<dbReference type="PANTHER" id="PTHR11705">
    <property type="entry name" value="PROTEASE FAMILY M14 CARBOXYPEPTIDASE A,B"/>
    <property type="match status" value="1"/>
</dbReference>
<feature type="chain" id="PRO_5011986602" evidence="8">
    <location>
        <begin position="22"/>
        <end position="845"/>
    </location>
</feature>
<evidence type="ECO:0000256" key="4">
    <source>
        <dbReference type="ARBA" id="ARBA00022801"/>
    </source>
</evidence>
<dbReference type="RefSeq" id="WP_085765514.1">
    <property type="nucleotide sequence ID" value="NZ_CP019344.1"/>
</dbReference>
<keyword evidence="10" id="KW-0121">Carboxypeptidase</keyword>
<comment type="cofactor">
    <cofactor evidence="1">
        <name>Zn(2+)</name>
        <dbReference type="ChEBI" id="CHEBI:29105"/>
    </cofactor>
</comment>
<comment type="caution">
    <text evidence="7">Lacks conserved residue(s) required for the propagation of feature annotation.</text>
</comment>
<keyword evidence="8" id="KW-0732">Signal</keyword>
<dbReference type="Pfam" id="PF00246">
    <property type="entry name" value="Peptidase_M14"/>
    <property type="match status" value="1"/>
</dbReference>
<dbReference type="InterPro" id="IPR029062">
    <property type="entry name" value="Class_I_gatase-like"/>
</dbReference>
<name>A0A1W6MGI6_9FLAO</name>
<dbReference type="Proteomes" id="UP000193431">
    <property type="component" value="Chromosome"/>
</dbReference>
<organism evidence="10 11">
    <name type="scientific">Nonlabens spongiae</name>
    <dbReference type="NCBI Taxonomy" id="331648"/>
    <lineage>
        <taxon>Bacteria</taxon>
        <taxon>Pseudomonadati</taxon>
        <taxon>Bacteroidota</taxon>
        <taxon>Flavobacteriia</taxon>
        <taxon>Flavobacteriales</taxon>
        <taxon>Flavobacteriaceae</taxon>
        <taxon>Nonlabens</taxon>
    </lineage>
</organism>
<accession>A0A1W6MGI6</accession>
<sequence length="845" mass="96329">MRNNILIFVLMGLAFAKAITAQSPSLQDPIELSYYLPEDVSYDTSIPTPQEILGYVPGEWHVSHDQIVHYMNVISEKSDRFQIENRGRTYEGRPLILMTVSSPDNLSNIDVIKSRHKEALQKDGVSREDDPIVVYQGFSIHGNEASGSNAALVLAYHLAAAQGDEIEELLKNTVILFDPCFNPDGVQRFSTWVNQHKNKNITSNSYDREYDEVWPGGRTNHYWFDMNRDWLPVQLPESQARIATFHDWMPNILTDHHEMGTNATFFFQPGIPSRTHPLTPKLNQELTRKIGDFHAEALDKIGSLYYTEESYDDFYYGKGSTFPDINGGIGILFEQASSRGHAQDSENGLLTFPFTVRNQFTAGLSTLKAANSMREEILEYQEDFYKKARQETSRNSSGIVFGDEKDLNKTNALAEILMRHDVRLHKLNSDASFNGKNFKKGSSYFIPKNQMNSRLINAMFEKRTTFQDSLFYDISAWTLPLAFNLDYAENVKPDFKEEQATELLKPANQSQLNQNAYAYFIPWEDYLAPRILNQLHENDIRVKVAMSPFSIDGRDYDYGTLMVPVQNQALNKIDLLALMQDLSNENKVTFYQATTGLTTGIDLGSRQFRLVQPQNIALLIGNGISPYDAGEIWHLMDQRYDISITKIDLEDINRKDLGQFTTIIVPSTYGSPENEVVDQLKRWTREGGNLIGYRNSLRWMSSSKMLPLEFKKADSLNTNVAFKDRSNLYGAQNIGGAIFEAKLDRSHPINFGYSKESLPLFRNTSLFVQPNKNGFNNPIQYTSEPLMSGYISEENLKALKETVPFQHNSYGRGEVSGFTDNTQFRAFWYGTNKLLANAIFFAEMM</sequence>
<reference evidence="10 11" key="1">
    <citation type="submission" date="2016-11" db="EMBL/GenBank/DDBJ databases">
        <title>Trade-off between light-utilization and light-protection in marine flavobacteria.</title>
        <authorList>
            <person name="Kumagai Y."/>
        </authorList>
    </citation>
    <scope>NUCLEOTIDE SEQUENCE [LARGE SCALE GENOMIC DNA]</scope>
    <source>
        <strain evidence="10 11">JCM 13191</strain>
    </source>
</reference>
<dbReference type="STRING" id="331648.BST97_01115"/>
<evidence type="ECO:0000256" key="7">
    <source>
        <dbReference type="PROSITE-ProRule" id="PRU01379"/>
    </source>
</evidence>
<keyword evidence="5" id="KW-0862">Zinc</keyword>
<keyword evidence="6" id="KW-0482">Metalloprotease</keyword>
<evidence type="ECO:0000256" key="2">
    <source>
        <dbReference type="ARBA" id="ARBA00005988"/>
    </source>
</evidence>